<dbReference type="GO" id="GO:0004673">
    <property type="term" value="F:protein histidine kinase activity"/>
    <property type="evidence" value="ECO:0007669"/>
    <property type="project" value="UniProtKB-EC"/>
</dbReference>
<comment type="caution">
    <text evidence="15">The sequence shown here is derived from an EMBL/GenBank/DDBJ whole genome shotgun (WGS) entry which is preliminary data.</text>
</comment>
<keyword evidence="5" id="KW-0808">Transferase</keyword>
<dbReference type="Gene3D" id="6.10.340.10">
    <property type="match status" value="1"/>
</dbReference>
<dbReference type="InterPro" id="IPR013587">
    <property type="entry name" value="Nitrate/nitrite_sensing"/>
</dbReference>
<name>A0A4Q1KV65_9CELL</name>
<comment type="subcellular location">
    <subcellularLocation>
        <location evidence="2">Membrane</location>
    </subcellularLocation>
</comment>
<dbReference type="STRING" id="1713.GCA_000718325_01616"/>
<evidence type="ECO:0000256" key="9">
    <source>
        <dbReference type="ARBA" id="ARBA00023012"/>
    </source>
</evidence>
<proteinExistence type="predicted"/>
<dbReference type="SUPFAM" id="SSF55874">
    <property type="entry name" value="ATPase domain of HSP90 chaperone/DNA topoisomerase II/histidine kinase"/>
    <property type="match status" value="1"/>
</dbReference>
<dbReference type="OrthoDB" id="4652229at2"/>
<evidence type="ECO:0000313" key="17">
    <source>
        <dbReference type="Proteomes" id="UP000290517"/>
    </source>
</evidence>
<evidence type="ECO:0000259" key="12">
    <source>
        <dbReference type="PROSITE" id="PS50109"/>
    </source>
</evidence>
<evidence type="ECO:0000256" key="8">
    <source>
        <dbReference type="ARBA" id="ARBA00022989"/>
    </source>
</evidence>
<evidence type="ECO:0000313" key="15">
    <source>
        <dbReference type="EMBL" id="RXR33329.1"/>
    </source>
</evidence>
<feature type="region of interest" description="Disordered" evidence="10">
    <location>
        <begin position="675"/>
        <end position="699"/>
    </location>
</feature>
<feature type="region of interest" description="Disordered" evidence="10">
    <location>
        <begin position="1171"/>
        <end position="1195"/>
    </location>
</feature>
<evidence type="ECO:0000256" key="3">
    <source>
        <dbReference type="ARBA" id="ARBA00012438"/>
    </source>
</evidence>
<dbReference type="PANTHER" id="PTHR45436">
    <property type="entry name" value="SENSOR HISTIDINE KINASE YKOH"/>
    <property type="match status" value="1"/>
</dbReference>
<dbReference type="InterPro" id="IPR003594">
    <property type="entry name" value="HATPase_dom"/>
</dbReference>
<feature type="compositionally biased region" description="Low complexity" evidence="10">
    <location>
        <begin position="778"/>
        <end position="794"/>
    </location>
</feature>
<dbReference type="Pfam" id="PF08376">
    <property type="entry name" value="NIT"/>
    <property type="match status" value="1"/>
</dbReference>
<dbReference type="SMART" id="SM00304">
    <property type="entry name" value="HAMP"/>
    <property type="match status" value="1"/>
</dbReference>
<feature type="compositionally biased region" description="Low complexity" evidence="10">
    <location>
        <begin position="1083"/>
        <end position="1093"/>
    </location>
</feature>
<dbReference type="Pfam" id="PF00672">
    <property type="entry name" value="HAMP"/>
    <property type="match status" value="1"/>
</dbReference>
<gene>
    <name evidence="14" type="ORF">EQW73_09660</name>
    <name evidence="15" type="ORF">EQW78_11120</name>
</gene>
<evidence type="ECO:0000313" key="16">
    <source>
        <dbReference type="Proteomes" id="UP000289805"/>
    </source>
</evidence>
<feature type="compositionally biased region" description="Basic and acidic residues" evidence="10">
    <location>
        <begin position="1010"/>
        <end position="1020"/>
    </location>
</feature>
<dbReference type="EC" id="2.7.13.3" evidence="3"/>
<feature type="transmembrane region" description="Helical" evidence="11">
    <location>
        <begin position="334"/>
        <end position="356"/>
    </location>
</feature>
<evidence type="ECO:0000256" key="10">
    <source>
        <dbReference type="SAM" id="MobiDB-lite"/>
    </source>
</evidence>
<feature type="region of interest" description="Disordered" evidence="10">
    <location>
        <begin position="771"/>
        <end position="803"/>
    </location>
</feature>
<dbReference type="Proteomes" id="UP000290517">
    <property type="component" value="Unassembled WGS sequence"/>
</dbReference>
<feature type="compositionally biased region" description="Low complexity" evidence="10">
    <location>
        <begin position="1040"/>
        <end position="1067"/>
    </location>
</feature>
<evidence type="ECO:0000313" key="14">
    <source>
        <dbReference type="EMBL" id="RXR25763.1"/>
    </source>
</evidence>
<feature type="compositionally biased region" description="Pro residues" evidence="10">
    <location>
        <begin position="1068"/>
        <end position="1082"/>
    </location>
</feature>
<dbReference type="PROSITE" id="PS50885">
    <property type="entry name" value="HAMP"/>
    <property type="match status" value="1"/>
</dbReference>
<dbReference type="InterPro" id="IPR003660">
    <property type="entry name" value="HAMP_dom"/>
</dbReference>
<dbReference type="Proteomes" id="UP000289805">
    <property type="component" value="Unassembled WGS sequence"/>
</dbReference>
<evidence type="ECO:0000256" key="4">
    <source>
        <dbReference type="ARBA" id="ARBA00022553"/>
    </source>
</evidence>
<comment type="catalytic activity">
    <reaction evidence="1">
        <text>ATP + protein L-histidine = ADP + protein N-phospho-L-histidine.</text>
        <dbReference type="EC" id="2.7.13.3"/>
    </reaction>
</comment>
<dbReference type="CDD" id="cd06225">
    <property type="entry name" value="HAMP"/>
    <property type="match status" value="1"/>
</dbReference>
<evidence type="ECO:0000256" key="5">
    <source>
        <dbReference type="ARBA" id="ARBA00022679"/>
    </source>
</evidence>
<feature type="compositionally biased region" description="Low complexity" evidence="10">
    <location>
        <begin position="970"/>
        <end position="981"/>
    </location>
</feature>
<feature type="region of interest" description="Disordered" evidence="10">
    <location>
        <begin position="715"/>
        <end position="742"/>
    </location>
</feature>
<evidence type="ECO:0000256" key="6">
    <source>
        <dbReference type="ARBA" id="ARBA00022692"/>
    </source>
</evidence>
<keyword evidence="6 11" id="KW-0812">Transmembrane</keyword>
<organism evidence="15 16">
    <name type="scientific">Oerskovia turbata</name>
    <dbReference type="NCBI Taxonomy" id="1713"/>
    <lineage>
        <taxon>Bacteria</taxon>
        <taxon>Bacillati</taxon>
        <taxon>Actinomycetota</taxon>
        <taxon>Actinomycetes</taxon>
        <taxon>Micrococcales</taxon>
        <taxon>Cellulomonadaceae</taxon>
        <taxon>Oerskovia</taxon>
    </lineage>
</organism>
<dbReference type="InterPro" id="IPR036890">
    <property type="entry name" value="HATPase_C_sf"/>
</dbReference>
<keyword evidence="17" id="KW-1185">Reference proteome</keyword>
<dbReference type="GO" id="GO:0005886">
    <property type="term" value="C:plasma membrane"/>
    <property type="evidence" value="ECO:0007669"/>
    <property type="project" value="TreeGrafter"/>
</dbReference>
<evidence type="ECO:0000256" key="7">
    <source>
        <dbReference type="ARBA" id="ARBA00022777"/>
    </source>
</evidence>
<feature type="domain" description="Histidine kinase" evidence="12">
    <location>
        <begin position="440"/>
        <end position="648"/>
    </location>
</feature>
<dbReference type="Gene3D" id="3.30.565.10">
    <property type="entry name" value="Histidine kinase-like ATPase, C-terminal domain"/>
    <property type="match status" value="1"/>
</dbReference>
<dbReference type="GO" id="GO:0000160">
    <property type="term" value="P:phosphorelay signal transduction system"/>
    <property type="evidence" value="ECO:0007669"/>
    <property type="project" value="UniProtKB-KW"/>
</dbReference>
<evidence type="ECO:0000256" key="1">
    <source>
        <dbReference type="ARBA" id="ARBA00000085"/>
    </source>
</evidence>
<feature type="compositionally biased region" description="Basic residues" evidence="10">
    <location>
        <begin position="1021"/>
        <end position="1031"/>
    </location>
</feature>
<keyword evidence="9" id="KW-0902">Two-component regulatory system</keyword>
<dbReference type="InterPro" id="IPR005467">
    <property type="entry name" value="His_kinase_dom"/>
</dbReference>
<evidence type="ECO:0000256" key="2">
    <source>
        <dbReference type="ARBA" id="ARBA00004370"/>
    </source>
</evidence>
<keyword evidence="7" id="KW-0418">Kinase</keyword>
<evidence type="ECO:0000259" key="13">
    <source>
        <dbReference type="PROSITE" id="PS50885"/>
    </source>
</evidence>
<reference evidence="16 17" key="1">
    <citation type="submission" date="2019-01" db="EMBL/GenBank/DDBJ databases">
        <title>Oerskovia turbata Genome sequencing and assembly.</title>
        <authorList>
            <person name="Dou T."/>
        </authorList>
    </citation>
    <scope>NUCLEOTIDE SEQUENCE [LARGE SCALE GENOMIC DNA]</scope>
    <source>
        <strain evidence="15 16">JCM12123</strain>
        <strain evidence="14 17">JCM3160</strain>
    </source>
</reference>
<feature type="region of interest" description="Disordered" evidence="10">
    <location>
        <begin position="1228"/>
        <end position="1261"/>
    </location>
</feature>
<feature type="region of interest" description="Disordered" evidence="10">
    <location>
        <begin position="1010"/>
        <end position="1140"/>
    </location>
</feature>
<dbReference type="EMBL" id="SDJR01000005">
    <property type="protein sequence ID" value="RXR25763.1"/>
    <property type="molecule type" value="Genomic_DNA"/>
</dbReference>
<dbReference type="SMART" id="SM00387">
    <property type="entry name" value="HATPase_c"/>
    <property type="match status" value="1"/>
</dbReference>
<evidence type="ECO:0000256" key="11">
    <source>
        <dbReference type="SAM" id="Phobius"/>
    </source>
</evidence>
<keyword evidence="8 11" id="KW-1133">Transmembrane helix</keyword>
<dbReference type="EMBL" id="SDJQ01000014">
    <property type="protein sequence ID" value="RXR33329.1"/>
    <property type="molecule type" value="Genomic_DNA"/>
</dbReference>
<dbReference type="Pfam" id="PF02518">
    <property type="entry name" value="HATPase_c"/>
    <property type="match status" value="1"/>
</dbReference>
<dbReference type="InterPro" id="IPR050428">
    <property type="entry name" value="TCS_sensor_his_kinase"/>
</dbReference>
<dbReference type="AlphaFoldDB" id="A0A4Q1KV65"/>
<feature type="domain" description="HAMP" evidence="13">
    <location>
        <begin position="357"/>
        <end position="425"/>
    </location>
</feature>
<sequence length="1261" mass="133726">MVAADRTSRRSAGHRVWREVRMLRRLSVRGKILAALALPVFVLFLAATVFSVQAINEARVANQTVALVEAFASQDVAGKAVAAERAAELQRVRGVENADALVEEARAETDKALDRRDRVYGDVNMSMLDPRVTRAVDATVKDRDELEALRKKIDNKTIQELGFTSSYNTLIDDALDVPRVLADTAQDRGLAQVLDAYVASNVLMSQVALELPVVSFLFQDIAQDQANGGTVTPGVLDDAQRAARIVSEGQTKAAAARKEVRGLRTGLAIPSPIGSYVNLRDSLAANAAVGVTNKEDWATASANDLANITPVRDDVRKDAGEMASDIAAAAVTRAVLTILVTLVAFGASIFVAGAIARQIVNPLRRLTSAAQDVRDQLPRMVEQVSVPGQGPGINIQPITVESSDEVGQLANAFNDVNSTTIQVAREQAALRGSIAEMFVNVARRDQVLLNRQLAFLDDLERSEEDANTLSNLFRLDHLATRMRRNAESLLVLAGIDSGRRVRQPMPASDVIRTASSEIELYDRVRLNLVVDPLMLGHNALNAAHLIAELLENATMFSEPHTPVEVSTARDERFVKIIVRDHGLGMTPEEIVEANRKVNAHAASDVVGSQRLGLYVVGRISDRLGASVTFERAPEGAGTLVTVSFPNVLFVPDSNVPLPMPTDPLDNRTQVAANQLSAPPAQPSGPVYSGPATTTTPHVDEDAPVAIPVDLAALTDGATSTGMPRRRSRGMDPAGSAPSASFVPGPQTGSIVLPPLATPSLPLDLPAVPEAWSPPEGVASSGSSLPSRARAASPAETTGVLPPLQPQSAEIPVLDVSTRSAMFTSFRALGAADTATSEQQAVELDAAPDVSATDISVPDFVPDDGTWAPQFAIEPLAPSEESSPIAQAPAPAATEPQIAEPQMVEPQVAEAPAAALPQRSAAAVELPQRSAAAPQPVPYAAPAAHVDARPAPAPFEVPVQPAQEQQYSAPTAQAVPQPVSQQPAPPAREEIPEELSFEALPKFEDLMADLPTRRSLRESQARKRGIFNRRPRTGAMPVVTPSAAALASQPAGAAPVAPQQAPLQQPSAYQPPAPSPQQTPAPQPAAYQQPAPTAFAPPQPPAQAPSAGQQTAGVPAGPTPLVRRPAPEPIEPLDPSYVSDSVEARSDWIASAVLYEEMSTLLRNGPEVQGKAYADSAGTYSPQERPDVTSSGLTRRARTVNREEYVDRFTAKIDRDPEQLRARLAAFQSATARGRVEADDETGSTQPASHGNDVPDSAPQSR</sequence>
<accession>A0A4Q1KV65</accession>
<dbReference type="PANTHER" id="PTHR45436:SF5">
    <property type="entry name" value="SENSOR HISTIDINE KINASE TRCS"/>
    <property type="match status" value="1"/>
</dbReference>
<feature type="compositionally biased region" description="Polar residues" evidence="10">
    <location>
        <begin position="1177"/>
        <end position="1192"/>
    </location>
</feature>
<protein>
    <recommendedName>
        <fullName evidence="3">histidine kinase</fullName>
        <ecNumber evidence="3">2.7.13.3</ecNumber>
    </recommendedName>
</protein>
<dbReference type="PROSITE" id="PS50109">
    <property type="entry name" value="HIS_KIN"/>
    <property type="match status" value="1"/>
</dbReference>
<keyword evidence="4" id="KW-0597">Phosphoprotein</keyword>
<feature type="region of interest" description="Disordered" evidence="10">
    <location>
        <begin position="970"/>
        <end position="989"/>
    </location>
</feature>
<keyword evidence="11" id="KW-0472">Membrane</keyword>